<dbReference type="Proteomes" id="UP000464718">
    <property type="component" value="Chromosome i"/>
</dbReference>
<keyword evidence="1" id="KW-0472">Membrane</keyword>
<accession>A0AAX1FQH5</accession>
<protein>
    <submittedName>
        <fullName evidence="2">Uncharacterized protein</fullName>
    </submittedName>
</protein>
<organism evidence="2 3">
    <name type="scientific">Vibrio parahaemolyticus</name>
    <dbReference type="NCBI Taxonomy" id="670"/>
    <lineage>
        <taxon>Bacteria</taxon>
        <taxon>Pseudomonadati</taxon>
        <taxon>Pseudomonadota</taxon>
        <taxon>Gammaproteobacteria</taxon>
        <taxon>Vibrionales</taxon>
        <taxon>Vibrionaceae</taxon>
        <taxon>Vibrio</taxon>
    </lineage>
</organism>
<proteinExistence type="predicted"/>
<dbReference type="EMBL" id="CP034298">
    <property type="protein sequence ID" value="QHH08921.1"/>
    <property type="molecule type" value="Genomic_DNA"/>
</dbReference>
<evidence type="ECO:0000313" key="2">
    <source>
        <dbReference type="EMBL" id="QHH08921.1"/>
    </source>
</evidence>
<sequence length="232" mass="26862">MSKQEDSDFRVEQKVTNTVGAEIYRDVKRLIKFCLKGIIAIVVILIVYVSYNDYVKEKHYKAKQVEYDKQRAMEAQQRKQAELARQQEELARRIDLPIAWNGSDKWRQGMRSWGNAGFVFTSNQFILNIDSKQLTKEQRAKIQGKELSCAMKLSVGDYEEYIAGEFIGSIFGLEGDYETTVYDWNKARVSDSMFLYVDLDIIDADKKAPNFEAWDLKCGDLVSKVEYNKKGN</sequence>
<feature type="transmembrane region" description="Helical" evidence="1">
    <location>
        <begin position="33"/>
        <end position="51"/>
    </location>
</feature>
<dbReference type="RefSeq" id="WP_159408354.1">
    <property type="nucleotide sequence ID" value="NZ_CP034298.1"/>
</dbReference>
<name>A0AAX1FQH5_VIBPH</name>
<reference evidence="2 3" key="1">
    <citation type="submission" date="2018-12" db="EMBL/GenBank/DDBJ databases">
        <title>Genomic insights into the evolutionary origins and pathogenicity of five Vibrio parahaemolyticus strains isolated from the shrimp with acute hepatopancreatic necrosis disease (AHPND).</title>
        <authorList>
            <person name="Yang Q."/>
            <person name="Dong X."/>
            <person name="Xie G."/>
            <person name="Fu S."/>
            <person name="Zou P."/>
            <person name="Sun J."/>
            <person name="Wang Y."/>
            <person name="Huang J."/>
        </authorList>
    </citation>
    <scope>NUCLEOTIDE SEQUENCE [LARGE SCALE GENOMIC DNA]</scope>
    <source>
        <strain evidence="2 3">20160303005-1</strain>
    </source>
</reference>
<keyword evidence="1" id="KW-1133">Transmembrane helix</keyword>
<gene>
    <name evidence="2" type="ORF">EHC69_05905</name>
</gene>
<dbReference type="AlphaFoldDB" id="A0AAX1FQH5"/>
<keyword evidence="1" id="KW-0812">Transmembrane</keyword>
<evidence type="ECO:0000256" key="1">
    <source>
        <dbReference type="SAM" id="Phobius"/>
    </source>
</evidence>
<evidence type="ECO:0000313" key="3">
    <source>
        <dbReference type="Proteomes" id="UP000464718"/>
    </source>
</evidence>